<dbReference type="OrthoDB" id="4206278at2759"/>
<dbReference type="PROSITE" id="PS50108">
    <property type="entry name" value="CRIB"/>
    <property type="match status" value="1"/>
</dbReference>
<evidence type="ECO:0000313" key="4">
    <source>
        <dbReference type="Proteomes" id="UP000623129"/>
    </source>
</evidence>
<organism evidence="3 4">
    <name type="scientific">Carex littledalei</name>
    <dbReference type="NCBI Taxonomy" id="544730"/>
    <lineage>
        <taxon>Eukaryota</taxon>
        <taxon>Viridiplantae</taxon>
        <taxon>Streptophyta</taxon>
        <taxon>Embryophyta</taxon>
        <taxon>Tracheophyta</taxon>
        <taxon>Spermatophyta</taxon>
        <taxon>Magnoliopsida</taxon>
        <taxon>Liliopsida</taxon>
        <taxon>Poales</taxon>
        <taxon>Cyperaceae</taxon>
        <taxon>Cyperoideae</taxon>
        <taxon>Cariceae</taxon>
        <taxon>Carex</taxon>
        <taxon>Carex subgen. Euthyceras</taxon>
    </lineage>
</organism>
<dbReference type="SMART" id="SM00285">
    <property type="entry name" value="PBD"/>
    <property type="match status" value="1"/>
</dbReference>
<protein>
    <submittedName>
        <fullName evidence="3">CRIB domain-containing protein RIC5-like isoform X2</fullName>
    </submittedName>
</protein>
<name>A0A833R141_9POAL</name>
<evidence type="ECO:0000313" key="3">
    <source>
        <dbReference type="EMBL" id="KAF3328041.1"/>
    </source>
</evidence>
<sequence>MQIGFPTNVRHVAHIGMDSTDEGPSWMKEYHSAPLPTTVDGSDSPATGTVWASADMALIGGLEDPRSSERSSSASASAGPTREESPYMSPETYPFQHAQSERRNAESSSSRGIAKKGRRYKKKEGVEAPTDSISGKELPAVPKKTRRRKQKDSSETSKTTPVGPSRLKECCTDACAAKEIDKMLQPQVMKPLAISS</sequence>
<proteinExistence type="predicted"/>
<dbReference type="Proteomes" id="UP000623129">
    <property type="component" value="Unassembled WGS sequence"/>
</dbReference>
<evidence type="ECO:0000259" key="2">
    <source>
        <dbReference type="PROSITE" id="PS50108"/>
    </source>
</evidence>
<accession>A0A833R141</accession>
<dbReference type="EMBL" id="SWLB01000016">
    <property type="protein sequence ID" value="KAF3328041.1"/>
    <property type="molecule type" value="Genomic_DNA"/>
</dbReference>
<evidence type="ECO:0000256" key="1">
    <source>
        <dbReference type="SAM" id="MobiDB-lite"/>
    </source>
</evidence>
<dbReference type="PANTHER" id="PTHR46325">
    <property type="entry name" value="CRIB DOMAIN-CONTAINING PROTEIN RIC8"/>
    <property type="match status" value="1"/>
</dbReference>
<comment type="caution">
    <text evidence="3">The sequence shown here is derived from an EMBL/GenBank/DDBJ whole genome shotgun (WGS) entry which is preliminary data.</text>
</comment>
<feature type="region of interest" description="Disordered" evidence="1">
    <location>
        <begin position="60"/>
        <end position="167"/>
    </location>
</feature>
<keyword evidence="4" id="KW-1185">Reference proteome</keyword>
<gene>
    <name evidence="3" type="ORF">FCM35_KLT06647</name>
</gene>
<feature type="compositionally biased region" description="Basic residues" evidence="1">
    <location>
        <begin position="113"/>
        <end position="122"/>
    </location>
</feature>
<dbReference type="InterPro" id="IPR000095">
    <property type="entry name" value="CRIB_dom"/>
</dbReference>
<feature type="domain" description="CRIB" evidence="2">
    <location>
        <begin position="3"/>
        <end position="16"/>
    </location>
</feature>
<dbReference type="AlphaFoldDB" id="A0A833R141"/>
<dbReference type="PANTHER" id="PTHR46325:SF20">
    <property type="entry name" value="CRIB DOMAIN-CONTAINING PROTEIN RIC10"/>
    <property type="match status" value="1"/>
</dbReference>
<dbReference type="CDD" id="cd00132">
    <property type="entry name" value="CRIB"/>
    <property type="match status" value="1"/>
</dbReference>
<feature type="region of interest" description="Disordered" evidence="1">
    <location>
        <begin position="19"/>
        <end position="48"/>
    </location>
</feature>
<reference evidence="3" key="1">
    <citation type="submission" date="2020-01" db="EMBL/GenBank/DDBJ databases">
        <title>Genome sequence of Kobresia littledalei, the first chromosome-level genome in the family Cyperaceae.</title>
        <authorList>
            <person name="Qu G."/>
        </authorList>
    </citation>
    <scope>NUCLEOTIDE SEQUENCE</scope>
    <source>
        <strain evidence="3">C.B.Clarke</strain>
        <tissue evidence="3">Leaf</tissue>
    </source>
</reference>